<keyword evidence="1" id="KW-0732">Signal</keyword>
<evidence type="ECO:0000313" key="2">
    <source>
        <dbReference type="EMBL" id="KAG0714532.1"/>
    </source>
</evidence>
<organism evidence="2 3">
    <name type="scientific">Chionoecetes opilio</name>
    <name type="common">Atlantic snow crab</name>
    <name type="synonym">Cancer opilio</name>
    <dbReference type="NCBI Taxonomy" id="41210"/>
    <lineage>
        <taxon>Eukaryota</taxon>
        <taxon>Metazoa</taxon>
        <taxon>Ecdysozoa</taxon>
        <taxon>Arthropoda</taxon>
        <taxon>Crustacea</taxon>
        <taxon>Multicrustacea</taxon>
        <taxon>Malacostraca</taxon>
        <taxon>Eumalacostraca</taxon>
        <taxon>Eucarida</taxon>
        <taxon>Decapoda</taxon>
        <taxon>Pleocyemata</taxon>
        <taxon>Brachyura</taxon>
        <taxon>Eubrachyura</taxon>
        <taxon>Majoidea</taxon>
        <taxon>Majidae</taxon>
        <taxon>Chionoecetes</taxon>
    </lineage>
</organism>
<dbReference type="PANTHER" id="PTHR31296">
    <property type="entry name" value="UPF0565 PROTEIN C2ORF69"/>
    <property type="match status" value="1"/>
</dbReference>
<dbReference type="PANTHER" id="PTHR31296:SF1">
    <property type="entry name" value="MITOCHONDRIAL PROTEIN C2ORF69"/>
    <property type="match status" value="1"/>
</dbReference>
<evidence type="ECO:0000313" key="3">
    <source>
        <dbReference type="Proteomes" id="UP000770661"/>
    </source>
</evidence>
<dbReference type="Pfam" id="PF10561">
    <property type="entry name" value="C2orf69"/>
    <property type="match status" value="1"/>
</dbReference>
<gene>
    <name evidence="2" type="primary">CB069</name>
    <name evidence="2" type="ORF">GWK47_013943</name>
</gene>
<dbReference type="EMBL" id="JACEEZ010020455">
    <property type="protein sequence ID" value="KAG0714532.1"/>
    <property type="molecule type" value="Genomic_DNA"/>
</dbReference>
<dbReference type="Proteomes" id="UP000770661">
    <property type="component" value="Unassembled WGS sequence"/>
</dbReference>
<protein>
    <submittedName>
        <fullName evidence="2">UPF0565 protein C2orf69</fullName>
    </submittedName>
</protein>
<sequence>MMLWGRTRGAGRQLSVAWWLMVAGRKMSCATGAVMSAVRLGPVTASSGKANEAIYVQPSKACSRIPLAVLVVFGGDIQDYPEVMAAHRDHKHYVDWSLTTMATLLASKFPAHHVLVIKPCRMERKTFSCYDNFVSSNSVGAPTHDPGITALTHLATLIPQALRKAQAWQTSTRDEFPADQSCERNNIDESSQSSCVNSPHEWDTPNDQHCASDFPNASDYWLRRFEELNIDEITLLGFSKGCVVLNQVITELHGLMTVGLLHSKLLAGFVDKVHSMYWLDGGHAGGRNTWITSPTILKSLAAQQHINIHIHVTPYQVRDEFRPWIGKECKSFYDILRRAGARVNYCLHFKEEPPSLLSHFKVLNNFI</sequence>
<proteinExistence type="predicted"/>
<evidence type="ECO:0000256" key="1">
    <source>
        <dbReference type="SAM" id="SignalP"/>
    </source>
</evidence>
<feature type="chain" id="PRO_5035206219" evidence="1">
    <location>
        <begin position="30"/>
        <end position="367"/>
    </location>
</feature>
<comment type="caution">
    <text evidence="2">The sequence shown here is derived from an EMBL/GenBank/DDBJ whole genome shotgun (WGS) entry which is preliminary data.</text>
</comment>
<accession>A0A8J4XTW1</accession>
<name>A0A8J4XTW1_CHIOP</name>
<dbReference type="AlphaFoldDB" id="A0A8J4XTW1"/>
<keyword evidence="3" id="KW-1185">Reference proteome</keyword>
<dbReference type="GO" id="GO:0005739">
    <property type="term" value="C:mitochondrion"/>
    <property type="evidence" value="ECO:0007669"/>
    <property type="project" value="TreeGrafter"/>
</dbReference>
<dbReference type="OrthoDB" id="419333at2759"/>
<reference evidence="2" key="1">
    <citation type="submission" date="2020-07" db="EMBL/GenBank/DDBJ databases">
        <title>The High-quality genome of the commercially important snow crab, Chionoecetes opilio.</title>
        <authorList>
            <person name="Jeong J.-H."/>
            <person name="Ryu S."/>
        </authorList>
    </citation>
    <scope>NUCLEOTIDE SEQUENCE</scope>
    <source>
        <strain evidence="2">MADBK_172401_WGS</strain>
        <tissue evidence="2">Digestive gland</tissue>
    </source>
</reference>
<dbReference type="InterPro" id="IPR018881">
    <property type="entry name" value="C2orf69_mit"/>
</dbReference>
<feature type="signal peptide" evidence="1">
    <location>
        <begin position="1"/>
        <end position="29"/>
    </location>
</feature>